<keyword evidence="1" id="KW-0812">Transmembrane</keyword>
<evidence type="ECO:0008006" key="4">
    <source>
        <dbReference type="Google" id="ProtNLM"/>
    </source>
</evidence>
<feature type="transmembrane region" description="Helical" evidence="1">
    <location>
        <begin position="91"/>
        <end position="114"/>
    </location>
</feature>
<dbReference type="AlphaFoldDB" id="A0A972GZW6"/>
<feature type="transmembrane region" description="Helical" evidence="1">
    <location>
        <begin position="138"/>
        <end position="159"/>
    </location>
</feature>
<accession>A0A972GZW6</accession>
<evidence type="ECO:0000256" key="1">
    <source>
        <dbReference type="SAM" id="Phobius"/>
    </source>
</evidence>
<evidence type="ECO:0000313" key="2">
    <source>
        <dbReference type="EMBL" id="NOU97649.1"/>
    </source>
</evidence>
<feature type="transmembrane region" description="Helical" evidence="1">
    <location>
        <begin position="192"/>
        <end position="211"/>
    </location>
</feature>
<keyword evidence="1" id="KW-1133">Transmembrane helix</keyword>
<feature type="transmembrane region" description="Helical" evidence="1">
    <location>
        <begin position="165"/>
        <end position="185"/>
    </location>
</feature>
<dbReference type="EMBL" id="WHOD01000119">
    <property type="protein sequence ID" value="NOU97649.1"/>
    <property type="molecule type" value="Genomic_DNA"/>
</dbReference>
<evidence type="ECO:0000313" key="3">
    <source>
        <dbReference type="Proteomes" id="UP000641588"/>
    </source>
</evidence>
<gene>
    <name evidence="2" type="ORF">GC093_31135</name>
</gene>
<dbReference type="Proteomes" id="UP000641588">
    <property type="component" value="Unassembled WGS sequence"/>
</dbReference>
<comment type="caution">
    <text evidence="2">The sequence shown here is derived from an EMBL/GenBank/DDBJ whole genome shotgun (WGS) entry which is preliminary data.</text>
</comment>
<sequence length="317" mass="35138">MCCRRNAVDALDKADMLIIVMLLQCGLLALASRALLPLMSSFMEAHGLVDRNYRGETIPTACGLLLWLLILLETVIISVLDRLWGEEGSFIGQHFSLFITYSMSLSVIALLGFMDDASGMKEVKGIAGHWRLWKESRLLSTGLLKAAGTAIAATVFVLQQTEISFLQWVCCTLLLMLMTNGMNLLDLRPGRALKSFFALSAVLLTSGIWLYPSTVMENSLATSLWLLPFILPLMIGACFLLGPDLRGELMLGDTGANILGFAGGCWVILSAGWMMQAVWLILMVFLHILTWRSSLSTLIERNRLLHWFDLLGRHGRV</sequence>
<keyword evidence="1" id="KW-0472">Membrane</keyword>
<organism evidence="2 3">
    <name type="scientific">Paenibacillus foliorum</name>
    <dbReference type="NCBI Taxonomy" id="2654974"/>
    <lineage>
        <taxon>Bacteria</taxon>
        <taxon>Bacillati</taxon>
        <taxon>Bacillota</taxon>
        <taxon>Bacilli</taxon>
        <taxon>Bacillales</taxon>
        <taxon>Paenibacillaceae</taxon>
        <taxon>Paenibacillus</taxon>
    </lineage>
</organism>
<feature type="transmembrane region" description="Helical" evidence="1">
    <location>
        <begin position="57"/>
        <end position="79"/>
    </location>
</feature>
<proteinExistence type="predicted"/>
<keyword evidence="3" id="KW-1185">Reference proteome</keyword>
<feature type="transmembrane region" description="Helical" evidence="1">
    <location>
        <begin position="16"/>
        <end position="36"/>
    </location>
</feature>
<feature type="transmembrane region" description="Helical" evidence="1">
    <location>
        <begin position="223"/>
        <end position="242"/>
    </location>
</feature>
<protein>
    <recommendedName>
        <fullName evidence="4">UDP-N-acetylmuramyl pentapeptide phosphotransferase</fullName>
    </recommendedName>
</protein>
<dbReference type="RefSeq" id="WP_171655893.1">
    <property type="nucleotide sequence ID" value="NZ_WHOD01000119.1"/>
</dbReference>
<name>A0A972GZW6_9BACL</name>
<reference evidence="2" key="1">
    <citation type="submission" date="2019-10" db="EMBL/GenBank/DDBJ databases">
        <title>Description of Paenibacillus glebae sp. nov.</title>
        <authorList>
            <person name="Carlier A."/>
            <person name="Qi S."/>
        </authorList>
    </citation>
    <scope>NUCLEOTIDE SEQUENCE</scope>
    <source>
        <strain evidence="2">LMG 31456</strain>
    </source>
</reference>